<dbReference type="EMBL" id="CP031598">
    <property type="protein sequence ID" value="QEW24583.1"/>
    <property type="molecule type" value="Genomic_DNA"/>
</dbReference>
<dbReference type="OrthoDB" id="9810907at2"/>
<dbReference type="Proteomes" id="UP000325785">
    <property type="component" value="Chromosome"/>
</dbReference>
<gene>
    <name evidence="2" type="ORF">RIdsm_00363</name>
</gene>
<organism evidence="2 3">
    <name type="scientific">Roseovarius indicus</name>
    <dbReference type="NCBI Taxonomy" id="540747"/>
    <lineage>
        <taxon>Bacteria</taxon>
        <taxon>Pseudomonadati</taxon>
        <taxon>Pseudomonadota</taxon>
        <taxon>Alphaproteobacteria</taxon>
        <taxon>Rhodobacterales</taxon>
        <taxon>Roseobacteraceae</taxon>
        <taxon>Roseovarius</taxon>
    </lineage>
</organism>
<accession>A0A5P3A7B4</accession>
<evidence type="ECO:0000259" key="1">
    <source>
        <dbReference type="PROSITE" id="PS51708"/>
    </source>
</evidence>
<name>A0A5P3A7B4_9RHOB</name>
<dbReference type="SMART" id="SM00880">
    <property type="entry name" value="CHAD"/>
    <property type="match status" value="1"/>
</dbReference>
<dbReference type="KEGG" id="rid:RIdsm_00363"/>
<dbReference type="RefSeq" id="WP_057816315.1">
    <property type="nucleotide sequence ID" value="NZ_FOMY01000007.1"/>
</dbReference>
<dbReference type="PANTHER" id="PTHR39339:SF1">
    <property type="entry name" value="CHAD DOMAIN-CONTAINING PROTEIN"/>
    <property type="match status" value="1"/>
</dbReference>
<dbReference type="PANTHER" id="PTHR39339">
    <property type="entry name" value="SLR1444 PROTEIN"/>
    <property type="match status" value="1"/>
</dbReference>
<dbReference type="AlphaFoldDB" id="A0A5P3A7B4"/>
<dbReference type="InterPro" id="IPR007899">
    <property type="entry name" value="CHAD_dom"/>
</dbReference>
<reference evidence="2 3" key="1">
    <citation type="submission" date="2018-08" db="EMBL/GenBank/DDBJ databases">
        <title>Genetic Globetrotter - A new plasmid hitch-hiking vast phylogenetic and geographic distances.</title>
        <authorList>
            <person name="Vollmers J."/>
            <person name="Petersen J."/>
        </authorList>
    </citation>
    <scope>NUCLEOTIDE SEQUENCE [LARGE SCALE GENOMIC DNA]</scope>
    <source>
        <strain evidence="2 3">DSM 26383</strain>
    </source>
</reference>
<feature type="domain" description="CHAD" evidence="1">
    <location>
        <begin position="12"/>
        <end position="282"/>
    </location>
</feature>
<sequence>MTDDMTYHFKPGLSLTENVRQVADDQIGAALASLTGEGALEPRVHDVRKRMKKLRGLLRLVRPGLGKHYKSENAEFRDIARLFSDIRDKQVLTQTLEGLAEKAGDDSLSPLIAWAGERRDAMLHEHDLPGRLEEAANRLEDARIRATAWPVDGTSHEVIAGGLKKTYGRARKNWRKAGRDPENDELLHQWRKRVKYHWYHCRLLREAWPEPMLARVDTLDELSDVLGDDHDLVVLRATLDEASKDLPKAARKRVAELADAESEVLRKRAFGLAAQMLGEKKGQLADRLAGYWISAPTMAERKAG</sequence>
<dbReference type="PROSITE" id="PS51708">
    <property type="entry name" value="CHAD"/>
    <property type="match status" value="1"/>
</dbReference>
<dbReference type="Pfam" id="PF05235">
    <property type="entry name" value="CHAD"/>
    <property type="match status" value="1"/>
</dbReference>
<evidence type="ECO:0000313" key="3">
    <source>
        <dbReference type="Proteomes" id="UP000325785"/>
    </source>
</evidence>
<dbReference type="Gene3D" id="1.40.20.10">
    <property type="entry name" value="CHAD domain"/>
    <property type="match status" value="1"/>
</dbReference>
<proteinExistence type="predicted"/>
<evidence type="ECO:0000313" key="2">
    <source>
        <dbReference type="EMBL" id="QEW24583.1"/>
    </source>
</evidence>
<protein>
    <recommendedName>
        <fullName evidence="1">CHAD domain-containing protein</fullName>
    </recommendedName>
</protein>
<dbReference type="InterPro" id="IPR038186">
    <property type="entry name" value="CHAD_dom_sf"/>
</dbReference>